<protein>
    <recommendedName>
        <fullName evidence="2">AAA+ ATPase domain-containing protein</fullName>
    </recommendedName>
</protein>
<dbReference type="EMBL" id="JACHNU010000005">
    <property type="protein sequence ID" value="MBB4664012.1"/>
    <property type="molecule type" value="Genomic_DNA"/>
</dbReference>
<feature type="domain" description="AAA+ ATPase" evidence="2">
    <location>
        <begin position="35"/>
        <end position="171"/>
    </location>
</feature>
<name>A0A840IGL3_9ACTN</name>
<sequence length="699" mass="75157">MATIGARIAERDRRRFVGRDAELAFLERCLDGERGASVVLVHGPGGIGKSTLLRELARRAGARGRRAHFVEGRELAPVPAALDAALAAAREELEPLVLIDTYEQMGGLDGHVRNAVVPSLPERALVVIAGRERPGRGWLEGGWERVAVQLPLSGLSAAEARELLAVHGVADDARTRELIRWAQGSPLALALAGDEALGAAGAAGGDEVERPELVQALIRRLAEAEIDGPHLGPLAVAAIARVTTIELLREVLPETDALQAYMWLRERSFTEPLGEGIALHELVRKALRADLRHRDRERERALRRRIADHLYARARAGQQLLSIDLAHLVRNEAIRWGFSWEGAGEHRLDEVRPGDAEEIRRLLARWRVPERWAPAAPYFEQAPERIAVVRDLDDRIRGFELSVTPQNAPPLAYADPVLGRWLAHAREHGGGGAVLWQVAIDFTGDPRARVQAMLGMSGIIRSGLANPRWAYLPIDPRLERAVAFAQAAGARRLPQLDCELDGHPTHCYLLDYGPDGLLGAQRALIYRELGLAPADPPADGAAGSPSPGRSPEPPGAPGVSAPAARAAGTTGPAAGAAAVSGAASAAGAAAVSLDDVREALRNLGVPHKLADSPLARGETLEQRAASVRALLTETAARAFGDTPNEQLLRRVLERGYLDPASSHEQAADELALSRAAYFRRLRTAAERLVEVLARPPGGR</sequence>
<reference evidence="3 4" key="1">
    <citation type="submission" date="2020-08" db="EMBL/GenBank/DDBJ databases">
        <title>Genomic Encyclopedia of Archaeal and Bacterial Type Strains, Phase II (KMG-II): from individual species to whole genera.</title>
        <authorList>
            <person name="Goeker M."/>
        </authorList>
    </citation>
    <scope>NUCLEOTIDE SEQUENCE [LARGE SCALE GENOMIC DNA]</scope>
    <source>
        <strain evidence="3 4">DSM 23288</strain>
    </source>
</reference>
<evidence type="ECO:0000259" key="2">
    <source>
        <dbReference type="SMART" id="SM00382"/>
    </source>
</evidence>
<keyword evidence="4" id="KW-1185">Reference proteome</keyword>
<dbReference type="Pfam" id="PF13191">
    <property type="entry name" value="AAA_16"/>
    <property type="match status" value="1"/>
</dbReference>
<organism evidence="3 4">
    <name type="scientific">Conexibacter arvalis</name>
    <dbReference type="NCBI Taxonomy" id="912552"/>
    <lineage>
        <taxon>Bacteria</taxon>
        <taxon>Bacillati</taxon>
        <taxon>Actinomycetota</taxon>
        <taxon>Thermoleophilia</taxon>
        <taxon>Solirubrobacterales</taxon>
        <taxon>Conexibacteraceae</taxon>
        <taxon>Conexibacter</taxon>
    </lineage>
</organism>
<dbReference type="InterPro" id="IPR041664">
    <property type="entry name" value="AAA_16"/>
</dbReference>
<dbReference type="SMART" id="SM00382">
    <property type="entry name" value="AAA"/>
    <property type="match status" value="1"/>
</dbReference>
<proteinExistence type="predicted"/>
<comment type="caution">
    <text evidence="3">The sequence shown here is derived from an EMBL/GenBank/DDBJ whole genome shotgun (WGS) entry which is preliminary data.</text>
</comment>
<dbReference type="InterPro" id="IPR027417">
    <property type="entry name" value="P-loop_NTPase"/>
</dbReference>
<evidence type="ECO:0000256" key="1">
    <source>
        <dbReference type="SAM" id="MobiDB-lite"/>
    </source>
</evidence>
<evidence type="ECO:0000313" key="4">
    <source>
        <dbReference type="Proteomes" id="UP000585272"/>
    </source>
</evidence>
<dbReference type="RefSeq" id="WP_183343726.1">
    <property type="nucleotide sequence ID" value="NZ_JACHNU010000005.1"/>
</dbReference>
<feature type="region of interest" description="Disordered" evidence="1">
    <location>
        <begin position="535"/>
        <end position="571"/>
    </location>
</feature>
<dbReference type="SUPFAM" id="SSF52540">
    <property type="entry name" value="P-loop containing nucleoside triphosphate hydrolases"/>
    <property type="match status" value="1"/>
</dbReference>
<dbReference type="Proteomes" id="UP000585272">
    <property type="component" value="Unassembled WGS sequence"/>
</dbReference>
<dbReference type="Gene3D" id="3.40.50.300">
    <property type="entry name" value="P-loop containing nucleotide triphosphate hydrolases"/>
    <property type="match status" value="1"/>
</dbReference>
<feature type="compositionally biased region" description="Low complexity" evidence="1">
    <location>
        <begin position="557"/>
        <end position="571"/>
    </location>
</feature>
<dbReference type="InterPro" id="IPR003593">
    <property type="entry name" value="AAA+_ATPase"/>
</dbReference>
<accession>A0A840IGL3</accession>
<feature type="compositionally biased region" description="Low complexity" evidence="1">
    <location>
        <begin position="535"/>
        <end position="547"/>
    </location>
</feature>
<evidence type="ECO:0000313" key="3">
    <source>
        <dbReference type="EMBL" id="MBB4664012.1"/>
    </source>
</evidence>
<dbReference type="PRINTS" id="PR00364">
    <property type="entry name" value="DISEASERSIST"/>
</dbReference>
<gene>
    <name evidence="3" type="ORF">BDZ31_003613</name>
</gene>
<dbReference type="AlphaFoldDB" id="A0A840IGL3"/>